<protein>
    <submittedName>
        <fullName evidence="2">Efflux RND transporter periplasmic adaptor subunit</fullName>
    </submittedName>
</protein>
<feature type="transmembrane region" description="Helical" evidence="1">
    <location>
        <begin position="12"/>
        <end position="32"/>
    </location>
</feature>
<dbReference type="EMBL" id="DVGD01000188">
    <property type="protein sequence ID" value="HIR09913.1"/>
    <property type="molecule type" value="Genomic_DNA"/>
</dbReference>
<proteinExistence type="predicted"/>
<reference evidence="2" key="1">
    <citation type="submission" date="2020-10" db="EMBL/GenBank/DDBJ databases">
        <authorList>
            <person name="Gilroy R."/>
        </authorList>
    </citation>
    <scope>NUCLEOTIDE SEQUENCE</scope>
    <source>
        <strain evidence="2">ChiHjej9B8-7071</strain>
    </source>
</reference>
<keyword evidence="1" id="KW-0812">Transmembrane</keyword>
<keyword evidence="1" id="KW-0472">Membrane</keyword>
<comment type="caution">
    <text evidence="2">The sequence shown here is derived from an EMBL/GenBank/DDBJ whole genome shotgun (WGS) entry which is preliminary data.</text>
</comment>
<dbReference type="Gene3D" id="2.40.50.100">
    <property type="match status" value="1"/>
</dbReference>
<evidence type="ECO:0000313" key="3">
    <source>
        <dbReference type="Proteomes" id="UP000824258"/>
    </source>
</evidence>
<name>A0A9D1A8I5_9FIRM</name>
<dbReference type="AlphaFoldDB" id="A0A9D1A8I5"/>
<reference evidence="2" key="2">
    <citation type="journal article" date="2021" name="PeerJ">
        <title>Extensive microbial diversity within the chicken gut microbiome revealed by metagenomics and culture.</title>
        <authorList>
            <person name="Gilroy R."/>
            <person name="Ravi A."/>
            <person name="Getino M."/>
            <person name="Pursley I."/>
            <person name="Horton D.L."/>
            <person name="Alikhan N.F."/>
            <person name="Baker D."/>
            <person name="Gharbi K."/>
            <person name="Hall N."/>
            <person name="Watson M."/>
            <person name="Adriaenssens E.M."/>
            <person name="Foster-Nyarko E."/>
            <person name="Jarju S."/>
            <person name="Secka A."/>
            <person name="Antonio M."/>
            <person name="Oren A."/>
            <person name="Chaudhuri R.R."/>
            <person name="La Ragione R."/>
            <person name="Hildebrand F."/>
            <person name="Pallen M.J."/>
        </authorList>
    </citation>
    <scope>NUCLEOTIDE SEQUENCE</scope>
    <source>
        <strain evidence="2">ChiHjej9B8-7071</strain>
    </source>
</reference>
<dbReference type="PANTHER" id="PTHR30469">
    <property type="entry name" value="MULTIDRUG RESISTANCE PROTEIN MDTA"/>
    <property type="match status" value="1"/>
</dbReference>
<feature type="non-terminal residue" evidence="2">
    <location>
        <position position="127"/>
    </location>
</feature>
<dbReference type="GO" id="GO:0015562">
    <property type="term" value="F:efflux transmembrane transporter activity"/>
    <property type="evidence" value="ECO:0007669"/>
    <property type="project" value="TreeGrafter"/>
</dbReference>
<accession>A0A9D1A8I5</accession>
<sequence>MQRTKRREWVKTFAIIFLAILLVLTFFSNTIMNRSLPEVAAQYVESGTINAKIRGTATVAADETYDVTINQTRKIRSVMVKVGDNVSAGDILFVLEPADSEELKTAQKTLSDMELAYQKSLIEASNA</sequence>
<evidence type="ECO:0000313" key="2">
    <source>
        <dbReference type="EMBL" id="HIR09913.1"/>
    </source>
</evidence>
<dbReference type="SUPFAM" id="SSF51230">
    <property type="entry name" value="Single hybrid motif"/>
    <property type="match status" value="1"/>
</dbReference>
<dbReference type="Proteomes" id="UP000824258">
    <property type="component" value="Unassembled WGS sequence"/>
</dbReference>
<gene>
    <name evidence="2" type="ORF">IAA70_05885</name>
</gene>
<organism evidence="2 3">
    <name type="scientific">Candidatus Avoscillospira stercoripullorum</name>
    <dbReference type="NCBI Taxonomy" id="2840709"/>
    <lineage>
        <taxon>Bacteria</taxon>
        <taxon>Bacillati</taxon>
        <taxon>Bacillota</taxon>
        <taxon>Clostridia</taxon>
        <taxon>Eubacteriales</taxon>
        <taxon>Oscillospiraceae</taxon>
        <taxon>Oscillospiraceae incertae sedis</taxon>
        <taxon>Candidatus Avoscillospira</taxon>
    </lineage>
</organism>
<keyword evidence="1" id="KW-1133">Transmembrane helix</keyword>
<dbReference type="InterPro" id="IPR011053">
    <property type="entry name" value="Single_hybrid_motif"/>
</dbReference>
<evidence type="ECO:0000256" key="1">
    <source>
        <dbReference type="SAM" id="Phobius"/>
    </source>
</evidence>
<dbReference type="GO" id="GO:1990281">
    <property type="term" value="C:efflux pump complex"/>
    <property type="evidence" value="ECO:0007669"/>
    <property type="project" value="TreeGrafter"/>
</dbReference>